<dbReference type="Gene3D" id="3.30.530.20">
    <property type="match status" value="1"/>
</dbReference>
<comment type="caution">
    <text evidence="1">The sequence shown here is derived from an EMBL/GenBank/DDBJ whole genome shotgun (WGS) entry which is preliminary data.</text>
</comment>
<proteinExistence type="predicted"/>
<dbReference type="AlphaFoldDB" id="A0A4Y9FNQ7"/>
<reference evidence="1 2" key="1">
    <citation type="submission" date="2019-03" db="EMBL/GenBank/DDBJ databases">
        <title>Diversity of the mouse oral microbiome.</title>
        <authorList>
            <person name="Joseph S."/>
            <person name="Aduse-Opoku J."/>
            <person name="Curtis M."/>
            <person name="Wade W."/>
            <person name="Hashim A."/>
        </authorList>
    </citation>
    <scope>NUCLEOTIDE SEQUENCE [LARGE SCALE GENOMIC DNA]</scope>
    <source>
        <strain evidence="1 2">P1012</strain>
    </source>
</reference>
<name>A0A4Y9FNQ7_9MICO</name>
<dbReference type="InterPro" id="IPR023393">
    <property type="entry name" value="START-like_dom_sf"/>
</dbReference>
<protein>
    <submittedName>
        <fullName evidence="1">Transcriptional regulator</fullName>
    </submittedName>
</protein>
<sequence length="177" mass="19328">MALPVLAWPAPAEAQPGGSVASYTVSRSVVIDAQPEQVFPYIERFPEWVKWSPFEESDPELQRVYRGAPEGDGAIYEWSGNAKAGAGMMTITDVTSCQVHVDTEFFRPFKNKTRHVFAVTPSGGAATTVTWEMHGEHTGLVGLVSRALMPMEKAMGPEFEKGLEALKRVVEGDAAEE</sequence>
<evidence type="ECO:0000313" key="2">
    <source>
        <dbReference type="Proteomes" id="UP000298358"/>
    </source>
</evidence>
<dbReference type="Proteomes" id="UP000298358">
    <property type="component" value="Unassembled WGS sequence"/>
</dbReference>
<dbReference type="SUPFAM" id="SSF55961">
    <property type="entry name" value="Bet v1-like"/>
    <property type="match status" value="1"/>
</dbReference>
<dbReference type="InterPro" id="IPR019587">
    <property type="entry name" value="Polyketide_cyclase/dehydratase"/>
</dbReference>
<dbReference type="EMBL" id="SPQB01000052">
    <property type="protein sequence ID" value="TFU30845.1"/>
    <property type="molecule type" value="Genomic_DNA"/>
</dbReference>
<dbReference type="OrthoDB" id="9807923at2"/>
<gene>
    <name evidence="1" type="ORF">E4U02_14145</name>
</gene>
<keyword evidence="2" id="KW-1185">Reference proteome</keyword>
<evidence type="ECO:0000313" key="1">
    <source>
        <dbReference type="EMBL" id="TFU30845.1"/>
    </source>
</evidence>
<accession>A0A4Y9FNQ7</accession>
<dbReference type="Pfam" id="PF10604">
    <property type="entry name" value="Polyketide_cyc2"/>
    <property type="match status" value="1"/>
</dbReference>
<dbReference type="CDD" id="cd07818">
    <property type="entry name" value="SRPBCC_1"/>
    <property type="match status" value="1"/>
</dbReference>
<organism evidence="1 2">
    <name type="scientific">Microbacterium paludicola</name>
    <dbReference type="NCBI Taxonomy" id="300019"/>
    <lineage>
        <taxon>Bacteria</taxon>
        <taxon>Bacillati</taxon>
        <taxon>Actinomycetota</taxon>
        <taxon>Actinomycetes</taxon>
        <taxon>Micrococcales</taxon>
        <taxon>Microbacteriaceae</taxon>
        <taxon>Microbacterium</taxon>
    </lineage>
</organism>